<dbReference type="KEGG" id="tagg:NF865_10325"/>
<reference evidence="1" key="1">
    <citation type="journal article" date="1998" name="Int. J. Syst. Bacteriol. 48 Pt">
        <title>Thermococcus guaymasensis sp. nov. and Thermococcus aggregans sp. nov., two novel thermophilic archaea isolated from the Guaymas Basin hydrothermal vent site.</title>
        <authorList>
            <person name="Canganella F."/>
            <person name="Jones W.J."/>
            <person name="Gambacorta A."/>
            <person name="Antranikian G."/>
        </authorList>
    </citation>
    <scope>NUCLEOTIDE SEQUENCE</scope>
    <source>
        <strain evidence="1">TY</strain>
    </source>
</reference>
<protein>
    <submittedName>
        <fullName evidence="1">Uncharacterized protein</fullName>
    </submittedName>
</protein>
<keyword evidence="2" id="KW-1185">Reference proteome</keyword>
<evidence type="ECO:0000313" key="1">
    <source>
        <dbReference type="EMBL" id="USS40657.1"/>
    </source>
</evidence>
<dbReference type="Proteomes" id="UP001055732">
    <property type="component" value="Chromosome"/>
</dbReference>
<evidence type="ECO:0000313" key="2">
    <source>
        <dbReference type="Proteomes" id="UP001055732"/>
    </source>
</evidence>
<name>A0A9E7MXK5_THEAG</name>
<reference evidence="1" key="2">
    <citation type="submission" date="2022-06" db="EMBL/GenBank/DDBJ databases">
        <authorList>
            <person name="Park Y.-J."/>
        </authorList>
    </citation>
    <scope>NUCLEOTIDE SEQUENCE</scope>
    <source>
        <strain evidence="1">TY</strain>
    </source>
</reference>
<dbReference type="EMBL" id="CP099582">
    <property type="protein sequence ID" value="USS40657.1"/>
    <property type="molecule type" value="Genomic_DNA"/>
</dbReference>
<organism evidence="1 2">
    <name type="scientific">Thermococcus aggregans</name>
    <dbReference type="NCBI Taxonomy" id="110163"/>
    <lineage>
        <taxon>Archaea</taxon>
        <taxon>Methanobacteriati</taxon>
        <taxon>Methanobacteriota</taxon>
        <taxon>Thermococci</taxon>
        <taxon>Thermococcales</taxon>
        <taxon>Thermococcaceae</taxon>
        <taxon>Thermococcus</taxon>
    </lineage>
</organism>
<accession>A0A9E7MXK5</accession>
<sequence length="256" mass="29910">MVCSSACMQRELTPKAILEEIEDTDKYMYSLNYTVVDNSGTSMIHYRGGFNYDREEAFWELAVIEESSGIFYSNLTILGDFMYFLSVWERDNEIVEKVERNMTVQEYFMELKNGSAYINISNPEELKYEILKGSNLGRNPLYYIRDILQNATNFETAEGDDIYLVVFDFSKTYESPMPENVTQNLQDYFETMKYVRTINGTARLWIKDNRPIKGKVEGVETLRLLVVNATSTRKFSASFEITYDYKRPEWIKDVVG</sequence>
<dbReference type="AlphaFoldDB" id="A0A9E7MXK5"/>
<dbReference type="RefSeq" id="WP_253304610.1">
    <property type="nucleotide sequence ID" value="NZ_CP099582.1"/>
</dbReference>
<proteinExistence type="predicted"/>
<gene>
    <name evidence="1" type="ORF">NF865_10325</name>
</gene>